<dbReference type="OrthoDB" id="21204at2759"/>
<keyword evidence="4" id="KW-0808">Transferase</keyword>
<feature type="region of interest" description="Disordered" evidence="11">
    <location>
        <begin position="1"/>
        <end position="25"/>
    </location>
</feature>
<dbReference type="GO" id="GO:0008270">
    <property type="term" value="F:zinc ion binding"/>
    <property type="evidence" value="ECO:0007669"/>
    <property type="project" value="UniProtKB-KW"/>
</dbReference>
<evidence type="ECO:0000256" key="11">
    <source>
        <dbReference type="SAM" id="MobiDB-lite"/>
    </source>
</evidence>
<dbReference type="SUPFAM" id="SSF101233">
    <property type="entry name" value="PWI domain"/>
    <property type="match status" value="1"/>
</dbReference>
<dbReference type="InterPro" id="IPR017907">
    <property type="entry name" value="Znf_RING_CS"/>
</dbReference>
<dbReference type="Pfam" id="PF00097">
    <property type="entry name" value="zf-C3HC4"/>
    <property type="match status" value="1"/>
</dbReference>
<dbReference type="STRING" id="1754192.A0A1Y1WT16"/>
<organism evidence="13 14">
    <name type="scientific">Anaeromyces robustus</name>
    <dbReference type="NCBI Taxonomy" id="1754192"/>
    <lineage>
        <taxon>Eukaryota</taxon>
        <taxon>Fungi</taxon>
        <taxon>Fungi incertae sedis</taxon>
        <taxon>Chytridiomycota</taxon>
        <taxon>Chytridiomycota incertae sedis</taxon>
        <taxon>Neocallimastigomycetes</taxon>
        <taxon>Neocallimastigales</taxon>
        <taxon>Neocallimastigaceae</taxon>
        <taxon>Anaeromyces</taxon>
    </lineage>
</organism>
<evidence type="ECO:0000256" key="2">
    <source>
        <dbReference type="ARBA" id="ARBA00012483"/>
    </source>
</evidence>
<dbReference type="Gene3D" id="3.30.40.10">
    <property type="entry name" value="Zinc/RING finger domain, C3HC4 (zinc finger)"/>
    <property type="match status" value="1"/>
</dbReference>
<feature type="compositionally biased region" description="Basic and acidic residues" evidence="11">
    <location>
        <begin position="44"/>
        <end position="54"/>
    </location>
</feature>
<gene>
    <name evidence="13" type="ORF">BCR32DRAFT_248566</name>
</gene>
<evidence type="ECO:0000313" key="14">
    <source>
        <dbReference type="Proteomes" id="UP000193944"/>
    </source>
</evidence>
<proteinExistence type="predicted"/>
<keyword evidence="6 10" id="KW-0863">Zinc-finger</keyword>
<dbReference type="AlphaFoldDB" id="A0A1Y1WT16"/>
<reference evidence="13 14" key="2">
    <citation type="submission" date="2016-08" db="EMBL/GenBank/DDBJ databases">
        <title>Pervasive Adenine N6-methylation of Active Genes in Fungi.</title>
        <authorList>
            <consortium name="DOE Joint Genome Institute"/>
            <person name="Mondo S.J."/>
            <person name="Dannebaum R.O."/>
            <person name="Kuo R.C."/>
            <person name="Labutti K."/>
            <person name="Haridas S."/>
            <person name="Kuo A."/>
            <person name="Salamov A."/>
            <person name="Ahrendt S.R."/>
            <person name="Lipzen A."/>
            <person name="Sullivan W."/>
            <person name="Andreopoulos W.B."/>
            <person name="Clum A."/>
            <person name="Lindquist E."/>
            <person name="Daum C."/>
            <person name="Ramamoorthy G.K."/>
            <person name="Gryganskyi A."/>
            <person name="Culley D."/>
            <person name="Magnuson J.K."/>
            <person name="James T.Y."/>
            <person name="O'Malley M.A."/>
            <person name="Stajich J.E."/>
            <person name="Spatafora J.W."/>
            <person name="Visel A."/>
            <person name="Grigoriev I.V."/>
        </authorList>
    </citation>
    <scope>NUCLEOTIDE SEQUENCE [LARGE SCALE GENOMIC DNA]</scope>
    <source>
        <strain evidence="13 14">S4</strain>
    </source>
</reference>
<dbReference type="InterPro" id="IPR018957">
    <property type="entry name" value="Znf_C3HC4_RING-type"/>
</dbReference>
<dbReference type="SMART" id="SM00184">
    <property type="entry name" value="RING"/>
    <property type="match status" value="1"/>
</dbReference>
<evidence type="ECO:0000256" key="4">
    <source>
        <dbReference type="ARBA" id="ARBA00022679"/>
    </source>
</evidence>
<keyword evidence="5" id="KW-0479">Metal-binding</keyword>
<keyword evidence="9" id="KW-0804">Transcription</keyword>
<evidence type="ECO:0000256" key="7">
    <source>
        <dbReference type="ARBA" id="ARBA00022833"/>
    </source>
</evidence>
<dbReference type="PROSITE" id="PS50089">
    <property type="entry name" value="ZF_RING_2"/>
    <property type="match status" value="1"/>
</dbReference>
<protein>
    <recommendedName>
        <fullName evidence="2">RING-type E3 ubiquitin transferase</fullName>
        <ecNumber evidence="2">2.3.2.27</ecNumber>
    </recommendedName>
</protein>
<dbReference type="InterPro" id="IPR002483">
    <property type="entry name" value="PWI_dom"/>
</dbReference>
<dbReference type="GO" id="GO:0000209">
    <property type="term" value="P:protein polyubiquitination"/>
    <property type="evidence" value="ECO:0007669"/>
    <property type="project" value="TreeGrafter"/>
</dbReference>
<keyword evidence="8" id="KW-0805">Transcription regulation</keyword>
<dbReference type="Gene3D" id="1.20.1390.10">
    <property type="entry name" value="PWI domain"/>
    <property type="match status" value="1"/>
</dbReference>
<evidence type="ECO:0000256" key="9">
    <source>
        <dbReference type="ARBA" id="ARBA00023163"/>
    </source>
</evidence>
<name>A0A1Y1WT16_9FUNG</name>
<feature type="compositionally biased region" description="Acidic residues" evidence="11">
    <location>
        <begin position="10"/>
        <end position="21"/>
    </location>
</feature>
<dbReference type="GO" id="GO:0006513">
    <property type="term" value="P:protein monoubiquitination"/>
    <property type="evidence" value="ECO:0007669"/>
    <property type="project" value="TreeGrafter"/>
</dbReference>
<accession>A0A1Y1WT16</accession>
<keyword evidence="7" id="KW-0862">Zinc</keyword>
<keyword evidence="14" id="KW-1185">Reference proteome</keyword>
<dbReference type="GO" id="GO:0006397">
    <property type="term" value="P:mRNA processing"/>
    <property type="evidence" value="ECO:0007669"/>
    <property type="project" value="UniProtKB-KW"/>
</dbReference>
<evidence type="ECO:0000256" key="6">
    <source>
        <dbReference type="ARBA" id="ARBA00022771"/>
    </source>
</evidence>
<feature type="compositionally biased region" description="Basic and acidic residues" evidence="11">
    <location>
        <begin position="69"/>
        <end position="89"/>
    </location>
</feature>
<dbReference type="PANTHER" id="PTHR46077">
    <property type="entry name" value="E3 UBIQUITIN-PROTEIN LIGASE TOPORS"/>
    <property type="match status" value="1"/>
</dbReference>
<dbReference type="InterPro" id="IPR036483">
    <property type="entry name" value="PWI_dom_sf"/>
</dbReference>
<dbReference type="InterPro" id="IPR013083">
    <property type="entry name" value="Znf_RING/FYVE/PHD"/>
</dbReference>
<feature type="region of interest" description="Disordered" evidence="11">
    <location>
        <begin position="44"/>
        <end position="89"/>
    </location>
</feature>
<dbReference type="InterPro" id="IPR001841">
    <property type="entry name" value="Znf_RING"/>
</dbReference>
<evidence type="ECO:0000259" key="12">
    <source>
        <dbReference type="PROSITE" id="PS50089"/>
    </source>
</evidence>
<dbReference type="PANTHER" id="PTHR46077:SF1">
    <property type="entry name" value="TOP1 BINDING ARGININE_SERINE RICH PROTEIN, E3 UBIQUITIN LIGASE"/>
    <property type="match status" value="1"/>
</dbReference>
<dbReference type="PROSITE" id="PS00518">
    <property type="entry name" value="ZF_RING_1"/>
    <property type="match status" value="1"/>
</dbReference>
<comment type="catalytic activity">
    <reaction evidence="1">
        <text>S-ubiquitinyl-[E2 ubiquitin-conjugating enzyme]-L-cysteine + [acceptor protein]-L-lysine = [E2 ubiquitin-conjugating enzyme]-L-cysteine + N(6)-ubiquitinyl-[acceptor protein]-L-lysine.</text>
        <dbReference type="EC" id="2.3.2.27"/>
    </reaction>
</comment>
<dbReference type="GO" id="GO:0061630">
    <property type="term" value="F:ubiquitin protein ligase activity"/>
    <property type="evidence" value="ECO:0007669"/>
    <property type="project" value="UniProtKB-EC"/>
</dbReference>
<dbReference type="CDD" id="cd16574">
    <property type="entry name" value="RING-HC_Topors"/>
    <property type="match status" value="1"/>
</dbReference>
<evidence type="ECO:0000256" key="3">
    <source>
        <dbReference type="ARBA" id="ARBA00022664"/>
    </source>
</evidence>
<evidence type="ECO:0000256" key="10">
    <source>
        <dbReference type="PROSITE-ProRule" id="PRU00175"/>
    </source>
</evidence>
<dbReference type="EMBL" id="MCFG01000285">
    <property type="protein sequence ID" value="ORX76673.1"/>
    <property type="molecule type" value="Genomic_DNA"/>
</dbReference>
<feature type="domain" description="RING-type" evidence="12">
    <location>
        <begin position="101"/>
        <end position="140"/>
    </location>
</feature>
<dbReference type="EC" id="2.3.2.27" evidence="2"/>
<dbReference type="SUPFAM" id="SSF57850">
    <property type="entry name" value="RING/U-box"/>
    <property type="match status" value="1"/>
</dbReference>
<sequence>MSNYYQDSNSEIENDSYDSEEGQNLGISTLDYEKIDLEQKERIENNKRKYEKEQISQNNKNNNKKIKITSKENTIDNKNEKEKLKEKEKEKEDEEDYLVSCPICLEHFSNKTMLNPCYHAFCYICINKWSKVSQNCPLCKQPFDFAVYHIKDEFNFDKVYFGEKEILNKKKKNYNRTSSNKDEIEYRREIYDKGLYAKQIDKYKVLNENQTSKFNRIIPWIERDIKAILRMDDIDIVKDYIIGVIKKYDLDSEKAGEEISLFLNNKTNHFIHELKCFINSPFNIKTYDTQHQYEKKSEHKIPIEVVKDYFLTQQKLKEKTATKDI</sequence>
<comment type="caution">
    <text evidence="13">The sequence shown here is derived from an EMBL/GenBank/DDBJ whole genome shotgun (WGS) entry which is preliminary data.</text>
</comment>
<evidence type="ECO:0000256" key="8">
    <source>
        <dbReference type="ARBA" id="ARBA00023015"/>
    </source>
</evidence>
<evidence type="ECO:0000256" key="1">
    <source>
        <dbReference type="ARBA" id="ARBA00000900"/>
    </source>
</evidence>
<keyword evidence="3" id="KW-0507">mRNA processing</keyword>
<dbReference type="Proteomes" id="UP000193944">
    <property type="component" value="Unassembled WGS sequence"/>
</dbReference>
<evidence type="ECO:0000313" key="13">
    <source>
        <dbReference type="EMBL" id="ORX76673.1"/>
    </source>
</evidence>
<dbReference type="Pfam" id="PF01480">
    <property type="entry name" value="PWI"/>
    <property type="match status" value="1"/>
</dbReference>
<reference evidence="13 14" key="1">
    <citation type="submission" date="2016-08" db="EMBL/GenBank/DDBJ databases">
        <title>A Parts List for Fungal Cellulosomes Revealed by Comparative Genomics.</title>
        <authorList>
            <consortium name="DOE Joint Genome Institute"/>
            <person name="Haitjema C.H."/>
            <person name="Gilmore S.P."/>
            <person name="Henske J.K."/>
            <person name="Solomon K.V."/>
            <person name="De Groot R."/>
            <person name="Kuo A."/>
            <person name="Mondo S.J."/>
            <person name="Salamov A.A."/>
            <person name="Labutti K."/>
            <person name="Zhao Z."/>
            <person name="Chiniquy J."/>
            <person name="Barry K."/>
            <person name="Brewer H.M."/>
            <person name="Purvine S.O."/>
            <person name="Wright A.T."/>
            <person name="Boxma B."/>
            <person name="Van Alen T."/>
            <person name="Hackstein J.H."/>
            <person name="Baker S.E."/>
            <person name="Grigoriev I.V."/>
            <person name="O'Malley M.A."/>
        </authorList>
    </citation>
    <scope>NUCLEOTIDE SEQUENCE [LARGE SCALE GENOMIC DNA]</scope>
    <source>
        <strain evidence="13 14">S4</strain>
    </source>
</reference>
<dbReference type="InterPro" id="IPR058746">
    <property type="entry name" value="Znf_RING-type_Topors"/>
</dbReference>
<evidence type="ECO:0000256" key="5">
    <source>
        <dbReference type="ARBA" id="ARBA00022723"/>
    </source>
</evidence>